<evidence type="ECO:0000256" key="7">
    <source>
        <dbReference type="ARBA" id="ARBA00023136"/>
    </source>
</evidence>
<keyword evidence="4" id="KW-0067">ATP-binding</keyword>
<dbReference type="GO" id="GO:0016887">
    <property type="term" value="F:ATP hydrolysis activity"/>
    <property type="evidence" value="ECO:0007669"/>
    <property type="project" value="InterPro"/>
</dbReference>
<dbReference type="Gene3D" id="3.40.50.1000">
    <property type="entry name" value="HAD superfamily/HAD-like"/>
    <property type="match status" value="1"/>
</dbReference>
<reference evidence="10 11" key="1">
    <citation type="journal article" date="2015" name="Nature">
        <title>rRNA introns, odd ribosomes, and small enigmatic genomes across a large radiation of phyla.</title>
        <authorList>
            <person name="Brown C.T."/>
            <person name="Hug L.A."/>
            <person name="Thomas B.C."/>
            <person name="Sharon I."/>
            <person name="Castelle C.J."/>
            <person name="Singh A."/>
            <person name="Wilkins M.J."/>
            <person name="Williams K.H."/>
            <person name="Banfield J.F."/>
        </authorList>
    </citation>
    <scope>NUCLEOTIDE SEQUENCE [LARGE SCALE GENOMIC DNA]</scope>
</reference>
<dbReference type="InterPro" id="IPR036412">
    <property type="entry name" value="HAD-like_sf"/>
</dbReference>
<evidence type="ECO:0000259" key="9">
    <source>
        <dbReference type="SMART" id="SM00831"/>
    </source>
</evidence>
<feature type="transmembrane region" description="Helical" evidence="8">
    <location>
        <begin position="216"/>
        <end position="235"/>
    </location>
</feature>
<evidence type="ECO:0000256" key="8">
    <source>
        <dbReference type="SAM" id="Phobius"/>
    </source>
</evidence>
<dbReference type="InterPro" id="IPR008250">
    <property type="entry name" value="ATPase_P-typ_transduc_dom_A_sf"/>
</dbReference>
<dbReference type="SUPFAM" id="SSF81665">
    <property type="entry name" value="Calcium ATPase, transmembrane domain M"/>
    <property type="match status" value="1"/>
</dbReference>
<keyword evidence="5" id="KW-1278">Translocase</keyword>
<evidence type="ECO:0000256" key="5">
    <source>
        <dbReference type="ARBA" id="ARBA00022967"/>
    </source>
</evidence>
<feature type="transmembrane region" description="Helical" evidence="8">
    <location>
        <begin position="241"/>
        <end position="267"/>
    </location>
</feature>
<dbReference type="NCBIfam" id="TIGR01494">
    <property type="entry name" value="ATPase_P-type"/>
    <property type="match status" value="2"/>
</dbReference>
<dbReference type="InterPro" id="IPR044492">
    <property type="entry name" value="P_typ_ATPase_HD_dom"/>
</dbReference>
<keyword evidence="2 8" id="KW-0812">Transmembrane</keyword>
<dbReference type="Gene3D" id="1.20.1110.10">
    <property type="entry name" value="Calcium-transporting ATPase, transmembrane domain"/>
    <property type="match status" value="3"/>
</dbReference>
<evidence type="ECO:0000256" key="1">
    <source>
        <dbReference type="ARBA" id="ARBA00004141"/>
    </source>
</evidence>
<dbReference type="SFLD" id="SFLDG00002">
    <property type="entry name" value="C1.7:_P-type_atpase_like"/>
    <property type="match status" value="1"/>
</dbReference>
<dbReference type="InterPro" id="IPR023298">
    <property type="entry name" value="ATPase_P-typ_TM_dom_sf"/>
</dbReference>
<dbReference type="SMART" id="SM00831">
    <property type="entry name" value="Cation_ATPase_N"/>
    <property type="match status" value="1"/>
</dbReference>
<dbReference type="InterPro" id="IPR023214">
    <property type="entry name" value="HAD_sf"/>
</dbReference>
<dbReference type="Pfam" id="PF00122">
    <property type="entry name" value="E1-E2_ATPase"/>
    <property type="match status" value="1"/>
</dbReference>
<dbReference type="InterPro" id="IPR018303">
    <property type="entry name" value="ATPase_P-typ_P_site"/>
</dbReference>
<evidence type="ECO:0000313" key="10">
    <source>
        <dbReference type="EMBL" id="KKU09262.1"/>
    </source>
</evidence>
<dbReference type="Proteomes" id="UP000034329">
    <property type="component" value="Unassembled WGS sequence"/>
</dbReference>
<dbReference type="Gene3D" id="2.70.150.10">
    <property type="entry name" value="Calcium-transporting ATPase, cytoplasmic transduction domain A"/>
    <property type="match status" value="1"/>
</dbReference>
<dbReference type="SFLD" id="SFLDS00003">
    <property type="entry name" value="Haloacid_Dehalogenase"/>
    <property type="match status" value="1"/>
</dbReference>
<dbReference type="Pfam" id="PF00702">
    <property type="entry name" value="Hydrolase"/>
    <property type="match status" value="1"/>
</dbReference>
<dbReference type="InterPro" id="IPR004014">
    <property type="entry name" value="ATPase_P-typ_cation-transptr_N"/>
</dbReference>
<proteinExistence type="predicted"/>
<dbReference type="InterPro" id="IPR001757">
    <property type="entry name" value="P_typ_ATPase"/>
</dbReference>
<dbReference type="SUPFAM" id="SSF81653">
    <property type="entry name" value="Calcium ATPase, transduction domain A"/>
    <property type="match status" value="1"/>
</dbReference>
<keyword evidence="3" id="KW-0547">Nucleotide-binding</keyword>
<dbReference type="InterPro" id="IPR059000">
    <property type="entry name" value="ATPase_P-type_domA"/>
</dbReference>
<evidence type="ECO:0000256" key="2">
    <source>
        <dbReference type="ARBA" id="ARBA00022692"/>
    </source>
</evidence>
<dbReference type="SUPFAM" id="SSF56784">
    <property type="entry name" value="HAD-like"/>
    <property type="match status" value="1"/>
</dbReference>
<protein>
    <submittedName>
        <fullName evidence="10">ATPase, P-type (Transporting), HAD superfamily, subfamily IC</fullName>
    </submittedName>
</protein>
<sequence>MPLKEKGLNFQEVAKRLKQFGPNLLPEKPLPSNFIIFLSQLRNPLVYVLLLAGVATLLLGHISDTVIISLAVLINTVLGFVQERKASRALHALKKLIEYKAQVIRDGKTKTVDVANLVPGDLVIISQGSKIPADGKLITANNLSISEAILTGESSPVSKKEEEAVFMGTTATSGSGVMRVETTGGATEIGKIAIKVQEPDEETPLKRQLGRLSKQLSVLVFVLIIFVFTIGILTGKEFFELAVTSIALAVSAIPEGLLVGLTVVLAIGMQRILSRNGLVRRLVSAETLGGVTTICIDKTGTLTKGVLEVADIVGEESEIARQMVLANDLDDPLLVTAYEWATKAVGENLAKEKRLETISFSPEKRFFAALNNSNNSANTIYVNGAPEYILSWCSLDAKQKAQLLKKVDVLTQQGKRVIGLGRKPVPANHSVLKESDVKSGLDWVGMIAFWDPIRQGVKESLEMTVSSGIKLLVITGDYPQTAVSIMNELGIKPANKEVIMGSQLEKMSVEVLARRLPETKLFARTSPAQKEKIVAALKKRGEVVAMMGDGVNDAPALNSADIGIVVGDATDVARESADLVLLDSNFATVVAAIEEGRGIFDNIRKIILYLLSDSFEEIVAVVAAMLFVLPLPVSAAQIL</sequence>
<keyword evidence="6 8" id="KW-1133">Transmembrane helix</keyword>
<dbReference type="AlphaFoldDB" id="A0A0G1MMC8"/>
<dbReference type="PROSITE" id="PS00154">
    <property type="entry name" value="ATPASE_E1_E2"/>
    <property type="match status" value="1"/>
</dbReference>
<feature type="transmembrane region" description="Helical" evidence="8">
    <location>
        <begin position="606"/>
        <end position="629"/>
    </location>
</feature>
<dbReference type="SFLD" id="SFLDF00027">
    <property type="entry name" value="p-type_atpase"/>
    <property type="match status" value="1"/>
</dbReference>
<name>A0A0G1MMC8_9BACT</name>
<accession>A0A0G1MMC8</accession>
<feature type="non-terminal residue" evidence="10">
    <location>
        <position position="639"/>
    </location>
</feature>
<dbReference type="InterPro" id="IPR023299">
    <property type="entry name" value="ATPase_P-typ_cyto_dom_N"/>
</dbReference>
<dbReference type="EMBL" id="LCLA01000046">
    <property type="protein sequence ID" value="KKU09262.1"/>
    <property type="molecule type" value="Genomic_DNA"/>
</dbReference>
<evidence type="ECO:0000313" key="11">
    <source>
        <dbReference type="Proteomes" id="UP000034329"/>
    </source>
</evidence>
<dbReference type="PANTHER" id="PTHR42861">
    <property type="entry name" value="CALCIUM-TRANSPORTING ATPASE"/>
    <property type="match status" value="1"/>
</dbReference>
<dbReference type="PRINTS" id="PR00119">
    <property type="entry name" value="CATATPASE"/>
</dbReference>
<feature type="transmembrane region" description="Helical" evidence="8">
    <location>
        <begin position="45"/>
        <end position="78"/>
    </location>
</feature>
<organism evidence="10 11">
    <name type="scientific">Candidatus Woesebacteria bacterium GW2011_GWB1_45_5</name>
    <dbReference type="NCBI Taxonomy" id="1618581"/>
    <lineage>
        <taxon>Bacteria</taxon>
        <taxon>Candidatus Woeseibacteriota</taxon>
    </lineage>
</organism>
<dbReference type="Gene3D" id="3.40.1110.10">
    <property type="entry name" value="Calcium-transporting ATPase, cytoplasmic domain N"/>
    <property type="match status" value="1"/>
</dbReference>
<dbReference type="GO" id="GO:0016020">
    <property type="term" value="C:membrane"/>
    <property type="evidence" value="ECO:0007669"/>
    <property type="project" value="UniProtKB-SubCell"/>
</dbReference>
<dbReference type="PRINTS" id="PR00120">
    <property type="entry name" value="HATPASE"/>
</dbReference>
<evidence type="ECO:0000256" key="6">
    <source>
        <dbReference type="ARBA" id="ARBA00022989"/>
    </source>
</evidence>
<dbReference type="Pfam" id="PF00690">
    <property type="entry name" value="Cation_ATPase_N"/>
    <property type="match status" value="1"/>
</dbReference>
<evidence type="ECO:0000256" key="3">
    <source>
        <dbReference type="ARBA" id="ARBA00022741"/>
    </source>
</evidence>
<keyword evidence="7 8" id="KW-0472">Membrane</keyword>
<comment type="caution">
    <text evidence="10">The sequence shown here is derived from an EMBL/GenBank/DDBJ whole genome shotgun (WGS) entry which is preliminary data.</text>
</comment>
<gene>
    <name evidence="10" type="ORF">UX13_C0046G0001</name>
</gene>
<feature type="domain" description="Cation-transporting P-type ATPase N-terminal" evidence="9">
    <location>
        <begin position="1"/>
        <end position="61"/>
    </location>
</feature>
<dbReference type="GO" id="GO:0005524">
    <property type="term" value="F:ATP binding"/>
    <property type="evidence" value="ECO:0007669"/>
    <property type="project" value="UniProtKB-KW"/>
</dbReference>
<comment type="subcellular location">
    <subcellularLocation>
        <location evidence="1">Membrane</location>
        <topology evidence="1">Multi-pass membrane protein</topology>
    </subcellularLocation>
</comment>
<evidence type="ECO:0000256" key="4">
    <source>
        <dbReference type="ARBA" id="ARBA00022840"/>
    </source>
</evidence>